<accession>A0ACC1QT75</accession>
<protein>
    <submittedName>
        <fullName evidence="1">Uncharacterized protein</fullName>
    </submittedName>
</protein>
<proteinExistence type="predicted"/>
<dbReference type="EMBL" id="JANAKD010000688">
    <property type="protein sequence ID" value="KAJ3490461.1"/>
    <property type="molecule type" value="Genomic_DNA"/>
</dbReference>
<sequence>MSETPLTDEYFGTLPPPISKRLCEKAAQQNDELTRAERWLLLCQGVYDAQFLADPASRTDENFNRALARPPPEILAENIKLAFGGGRTSIAEVLRDYWDPDRTEQLSYWAHECATLCWWTLHTGATYRRPPDADVSEAVFDAAGELAGKLRPQEMALEKAITTRYCGDMPRPQPTSEAYGGDVFEMQEASRTNEEWWVAADEWKHKCETEERALRKQLRKQVDDELSRAQKADLIAVRQLREMMDVEVAEEAEQDAAIARAEAEERAREEEQYQAERARKRKVKAEREEQQRKKGKKGGRG</sequence>
<evidence type="ECO:0000313" key="2">
    <source>
        <dbReference type="Proteomes" id="UP001148737"/>
    </source>
</evidence>
<name>A0ACC1QT75_9HYPO</name>
<reference evidence="1" key="1">
    <citation type="submission" date="2022-07" db="EMBL/GenBank/DDBJ databases">
        <title>Genome Sequence of Lecanicillium saksenae.</title>
        <authorList>
            <person name="Buettner E."/>
        </authorList>
    </citation>
    <scope>NUCLEOTIDE SEQUENCE</scope>
    <source>
        <strain evidence="1">VT-O1</strain>
    </source>
</reference>
<organism evidence="1 2">
    <name type="scientific">Lecanicillium saksenae</name>
    <dbReference type="NCBI Taxonomy" id="468837"/>
    <lineage>
        <taxon>Eukaryota</taxon>
        <taxon>Fungi</taxon>
        <taxon>Dikarya</taxon>
        <taxon>Ascomycota</taxon>
        <taxon>Pezizomycotina</taxon>
        <taxon>Sordariomycetes</taxon>
        <taxon>Hypocreomycetidae</taxon>
        <taxon>Hypocreales</taxon>
        <taxon>Cordycipitaceae</taxon>
        <taxon>Lecanicillium</taxon>
    </lineage>
</organism>
<comment type="caution">
    <text evidence="1">The sequence shown here is derived from an EMBL/GenBank/DDBJ whole genome shotgun (WGS) entry which is preliminary data.</text>
</comment>
<gene>
    <name evidence="1" type="ORF">NLG97_g5773</name>
</gene>
<dbReference type="Proteomes" id="UP001148737">
    <property type="component" value="Unassembled WGS sequence"/>
</dbReference>
<evidence type="ECO:0000313" key="1">
    <source>
        <dbReference type="EMBL" id="KAJ3490461.1"/>
    </source>
</evidence>
<keyword evidence="2" id="KW-1185">Reference proteome</keyword>